<sequence length="260" mass="29083">MAEQKNEQEAKVDNNKQEKLKEKVASHNQEEEIRQMTPADLRKQLSNKNADYIFRLQKELEEQGQLSVEEATGRVDALLPDLLIAQRRGQPASTYYNMSPKLKAADLLMPKKKTAADIPFWQYAVDSALLYVAIFVGIFGVIGLFQPNAKENPQMGITTLVIVGAVMGVFMTKYNEWVLPAGSKNKKIPWSKLLLGMGGMILILLACFSILSLPALRVINPILPGTVNVVIAAVAYGIRWYFRRHYEIVGSVFTPSSRSK</sequence>
<keyword evidence="4" id="KW-1185">Reference proteome</keyword>
<gene>
    <name evidence="3" type="ORF">KIM322_02190</name>
</gene>
<feature type="transmembrane region" description="Helical" evidence="2">
    <location>
        <begin position="154"/>
        <end position="172"/>
    </location>
</feature>
<dbReference type="Proteomes" id="UP001321741">
    <property type="component" value="Chromosome"/>
</dbReference>
<name>A0ABM8BFF4_9LACO</name>
<dbReference type="RefSeq" id="WP_317637681.1">
    <property type="nucleotide sequence ID" value="NZ_AP026803.1"/>
</dbReference>
<dbReference type="Pfam" id="PF06570">
    <property type="entry name" value="DUF1129"/>
    <property type="match status" value="1"/>
</dbReference>
<keyword evidence="2" id="KW-1133">Transmembrane helix</keyword>
<evidence type="ECO:0000313" key="4">
    <source>
        <dbReference type="Proteomes" id="UP001321741"/>
    </source>
</evidence>
<organism evidence="3 4">
    <name type="scientific">Lactobacillus xylocopicola</name>
    <dbReference type="NCBI Taxonomy" id="2976676"/>
    <lineage>
        <taxon>Bacteria</taxon>
        <taxon>Bacillati</taxon>
        <taxon>Bacillota</taxon>
        <taxon>Bacilli</taxon>
        <taxon>Lactobacillales</taxon>
        <taxon>Lactobacillaceae</taxon>
        <taxon>Lactobacillus</taxon>
    </lineage>
</organism>
<feature type="transmembrane region" description="Helical" evidence="2">
    <location>
        <begin position="120"/>
        <end position="142"/>
    </location>
</feature>
<reference evidence="3 4" key="1">
    <citation type="journal article" date="2023" name="Microbiol. Spectr.">
        <title>Symbiosis of Carpenter Bees with Uncharacterized Lactic Acid Bacteria Showing NAD Auxotrophy.</title>
        <authorList>
            <person name="Kawasaki S."/>
            <person name="Ozawa K."/>
            <person name="Mori T."/>
            <person name="Yamamoto A."/>
            <person name="Ito M."/>
            <person name="Ohkuma M."/>
            <person name="Sakamoto M."/>
            <person name="Matsutani M."/>
        </authorList>
    </citation>
    <scope>NUCLEOTIDE SEQUENCE [LARGE SCALE GENOMIC DNA]</scope>
    <source>
        <strain evidence="3 4">Kim32-2</strain>
    </source>
</reference>
<feature type="transmembrane region" description="Helical" evidence="2">
    <location>
        <begin position="193"/>
        <end position="216"/>
    </location>
</feature>
<dbReference type="EMBL" id="AP026803">
    <property type="protein sequence ID" value="BDR59958.1"/>
    <property type="molecule type" value="Genomic_DNA"/>
</dbReference>
<feature type="region of interest" description="Disordered" evidence="1">
    <location>
        <begin position="1"/>
        <end position="32"/>
    </location>
</feature>
<protein>
    <submittedName>
        <fullName evidence="3">Membrane protein</fullName>
    </submittedName>
</protein>
<keyword evidence="2" id="KW-0472">Membrane</keyword>
<proteinExistence type="predicted"/>
<keyword evidence="2" id="KW-0812">Transmembrane</keyword>
<evidence type="ECO:0000313" key="3">
    <source>
        <dbReference type="EMBL" id="BDR59958.1"/>
    </source>
</evidence>
<evidence type="ECO:0000256" key="2">
    <source>
        <dbReference type="SAM" id="Phobius"/>
    </source>
</evidence>
<accession>A0ABM8BFF4</accession>
<evidence type="ECO:0000256" key="1">
    <source>
        <dbReference type="SAM" id="MobiDB-lite"/>
    </source>
</evidence>
<dbReference type="InterPro" id="IPR009214">
    <property type="entry name" value="DUF1129"/>
</dbReference>
<feature type="transmembrane region" description="Helical" evidence="2">
    <location>
        <begin position="222"/>
        <end position="242"/>
    </location>
</feature>